<proteinExistence type="predicted"/>
<comment type="caution">
    <text evidence="2">The sequence shown here is derived from an EMBL/GenBank/DDBJ whole genome shotgun (WGS) entry which is preliminary data.</text>
</comment>
<evidence type="ECO:0000313" key="2">
    <source>
        <dbReference type="EMBL" id="RXK41279.1"/>
    </source>
</evidence>
<keyword evidence="3" id="KW-1185">Reference proteome</keyword>
<name>A0A4Q1BT84_TREME</name>
<organism evidence="2 3">
    <name type="scientific">Tremella mesenterica</name>
    <name type="common">Jelly fungus</name>
    <dbReference type="NCBI Taxonomy" id="5217"/>
    <lineage>
        <taxon>Eukaryota</taxon>
        <taxon>Fungi</taxon>
        <taxon>Dikarya</taxon>
        <taxon>Basidiomycota</taxon>
        <taxon>Agaricomycotina</taxon>
        <taxon>Tremellomycetes</taxon>
        <taxon>Tremellales</taxon>
        <taxon>Tremellaceae</taxon>
        <taxon>Tremella</taxon>
    </lineage>
</organism>
<dbReference type="EMBL" id="SDIL01000010">
    <property type="protein sequence ID" value="RXK41279.1"/>
    <property type="molecule type" value="Genomic_DNA"/>
</dbReference>
<reference evidence="2 3" key="1">
    <citation type="submission" date="2016-06" db="EMBL/GenBank/DDBJ databases">
        <title>Evolution of pathogenesis and genome organization in the Tremellales.</title>
        <authorList>
            <person name="Cuomo C."/>
            <person name="Litvintseva A."/>
            <person name="Heitman J."/>
            <person name="Chen Y."/>
            <person name="Sun S."/>
            <person name="Springer D."/>
            <person name="Dromer F."/>
            <person name="Young S."/>
            <person name="Zeng Q."/>
            <person name="Chapman S."/>
            <person name="Gujja S."/>
            <person name="Saif S."/>
            <person name="Birren B."/>
        </authorList>
    </citation>
    <scope>NUCLEOTIDE SEQUENCE [LARGE SCALE GENOMIC DNA]</scope>
    <source>
        <strain evidence="2 3">ATCC 28783</strain>
    </source>
</reference>
<gene>
    <name evidence="2" type="ORF">M231_01429</name>
</gene>
<protein>
    <submittedName>
        <fullName evidence="2">Uncharacterized protein</fullName>
    </submittedName>
</protein>
<dbReference type="InParanoid" id="A0A4Q1BT84"/>
<evidence type="ECO:0000313" key="3">
    <source>
        <dbReference type="Proteomes" id="UP000289152"/>
    </source>
</evidence>
<sequence>MATLVNSSDIGPLVQTEPPNPARLSSQDGAFLDILALPPDCLRALRQLWKLPTLNIPRDSALHAPHILAFNIAWRETRALRRALPPQVTENSSGGGPAPGNGEQGGNLQQ</sequence>
<feature type="compositionally biased region" description="Gly residues" evidence="1">
    <location>
        <begin position="93"/>
        <end position="110"/>
    </location>
</feature>
<dbReference type="AlphaFoldDB" id="A0A4Q1BT84"/>
<dbReference type="Proteomes" id="UP000289152">
    <property type="component" value="Unassembled WGS sequence"/>
</dbReference>
<accession>A0A4Q1BT84</accession>
<feature type="region of interest" description="Disordered" evidence="1">
    <location>
        <begin position="83"/>
        <end position="110"/>
    </location>
</feature>
<feature type="region of interest" description="Disordered" evidence="1">
    <location>
        <begin position="1"/>
        <end position="25"/>
    </location>
</feature>
<dbReference type="VEuPathDB" id="FungiDB:TREMEDRAFT_66276"/>
<evidence type="ECO:0000256" key="1">
    <source>
        <dbReference type="SAM" id="MobiDB-lite"/>
    </source>
</evidence>